<proteinExistence type="inferred from homology"/>
<dbReference type="InterPro" id="IPR051010">
    <property type="entry name" value="BCAA_transport"/>
</dbReference>
<organism evidence="7 8">
    <name type="scientific">Rhodovulum sulfidophilum</name>
    <name type="common">Rhodobacter sulfidophilus</name>
    <dbReference type="NCBI Taxonomy" id="35806"/>
    <lineage>
        <taxon>Bacteria</taxon>
        <taxon>Pseudomonadati</taxon>
        <taxon>Pseudomonadota</taxon>
        <taxon>Alphaproteobacteria</taxon>
        <taxon>Rhodobacterales</taxon>
        <taxon>Paracoccaceae</taxon>
        <taxon>Rhodovulum</taxon>
    </lineage>
</organism>
<comment type="similarity">
    <text evidence="1">Belongs to the leucine-binding protein family.</text>
</comment>
<dbReference type="Pfam" id="PF13458">
    <property type="entry name" value="Peripla_BP_6"/>
    <property type="match status" value="1"/>
</dbReference>
<dbReference type="Proteomes" id="UP000249185">
    <property type="component" value="Unassembled WGS sequence"/>
</dbReference>
<accession>A0A2W5Q7B9</accession>
<evidence type="ECO:0000313" key="8">
    <source>
        <dbReference type="Proteomes" id="UP000249185"/>
    </source>
</evidence>
<evidence type="ECO:0000256" key="5">
    <source>
        <dbReference type="SAM" id="SignalP"/>
    </source>
</evidence>
<protein>
    <submittedName>
        <fullName evidence="7">Branched-chain amino acid ABC transporter substrate-binding protein</fullName>
    </submittedName>
</protein>
<reference evidence="7 8" key="1">
    <citation type="submission" date="2017-08" db="EMBL/GenBank/DDBJ databases">
        <title>Infants hospitalized years apart are colonized by the same room-sourced microbial strains.</title>
        <authorList>
            <person name="Brooks B."/>
            <person name="Olm M.R."/>
            <person name="Firek B.A."/>
            <person name="Baker R."/>
            <person name="Thomas B.C."/>
            <person name="Morowitz M.J."/>
            <person name="Banfield J.F."/>
        </authorList>
    </citation>
    <scope>NUCLEOTIDE SEQUENCE [LARGE SCALE GENOMIC DNA]</scope>
    <source>
        <strain evidence="7">S2_005_002_R2_34</strain>
    </source>
</reference>
<evidence type="ECO:0000256" key="1">
    <source>
        <dbReference type="ARBA" id="ARBA00010062"/>
    </source>
</evidence>
<dbReference type="PANTHER" id="PTHR30483:SF6">
    <property type="entry name" value="PERIPLASMIC BINDING PROTEIN OF ABC TRANSPORTER FOR NATURAL AMINO ACIDS"/>
    <property type="match status" value="1"/>
</dbReference>
<gene>
    <name evidence="7" type="ORF">DI556_17605</name>
</gene>
<evidence type="ECO:0000259" key="6">
    <source>
        <dbReference type="Pfam" id="PF13458"/>
    </source>
</evidence>
<dbReference type="GO" id="GO:0006865">
    <property type="term" value="P:amino acid transport"/>
    <property type="evidence" value="ECO:0007669"/>
    <property type="project" value="UniProtKB-KW"/>
</dbReference>
<dbReference type="InterPro" id="IPR006311">
    <property type="entry name" value="TAT_signal"/>
</dbReference>
<evidence type="ECO:0000256" key="3">
    <source>
        <dbReference type="ARBA" id="ARBA00022729"/>
    </source>
</evidence>
<feature type="domain" description="Leucine-binding protein" evidence="6">
    <location>
        <begin position="34"/>
        <end position="377"/>
    </location>
</feature>
<dbReference type="InterPro" id="IPR028081">
    <property type="entry name" value="Leu-bd"/>
</dbReference>
<dbReference type="PROSITE" id="PS51318">
    <property type="entry name" value="TAT"/>
    <property type="match status" value="1"/>
</dbReference>
<evidence type="ECO:0000256" key="2">
    <source>
        <dbReference type="ARBA" id="ARBA00022448"/>
    </source>
</evidence>
<feature type="chain" id="PRO_5016000668" evidence="5">
    <location>
        <begin position="32"/>
        <end position="384"/>
    </location>
</feature>
<dbReference type="Gene3D" id="3.40.50.2300">
    <property type="match status" value="2"/>
</dbReference>
<dbReference type="CDD" id="cd06349">
    <property type="entry name" value="PBP1_ABC_HAAT-like"/>
    <property type="match status" value="1"/>
</dbReference>
<dbReference type="SUPFAM" id="SSF53822">
    <property type="entry name" value="Periplasmic binding protein-like I"/>
    <property type="match status" value="1"/>
</dbReference>
<evidence type="ECO:0000313" key="7">
    <source>
        <dbReference type="EMBL" id="PZQ47290.1"/>
    </source>
</evidence>
<dbReference type="InterPro" id="IPR028082">
    <property type="entry name" value="Peripla_BP_I"/>
</dbReference>
<comment type="caution">
    <text evidence="7">The sequence shown here is derived from an EMBL/GenBank/DDBJ whole genome shotgun (WGS) entry which is preliminary data.</text>
</comment>
<name>A0A2W5Q7B9_RHOSU</name>
<keyword evidence="2" id="KW-0813">Transport</keyword>
<feature type="signal peptide" evidence="5">
    <location>
        <begin position="1"/>
        <end position="31"/>
    </location>
</feature>
<evidence type="ECO:0000256" key="4">
    <source>
        <dbReference type="ARBA" id="ARBA00022970"/>
    </source>
</evidence>
<dbReference type="AlphaFoldDB" id="A0A2W5Q7B9"/>
<keyword evidence="3 5" id="KW-0732">Signal</keyword>
<dbReference type="PANTHER" id="PTHR30483">
    <property type="entry name" value="LEUCINE-SPECIFIC-BINDING PROTEIN"/>
    <property type="match status" value="1"/>
</dbReference>
<dbReference type="EMBL" id="QFPW01000017">
    <property type="protein sequence ID" value="PZQ47290.1"/>
    <property type="molecule type" value="Genomic_DNA"/>
</dbReference>
<sequence length="384" mass="40745">MIDTKRRRLLYGAMTATALAMAAVLPGGAMAQETVKLAAAGPMTGPSAETGQRMKAGIELAVEEINASGGVGGKTLVVDFYDDEGKPEGAAAVAQRIASDSEVIGVIGHINSSATMAALPIYKRAGLTEVSGNSSAWKVTHMGFDNIFRVIINDQGQAPVVIKQLVEVEGRKKIAIIYENSDYGKGALESATETAHALGAEIVAAETYQPAVDRDFAAQLTKIMAASPDALFLVGQYGEGGAIFNQAYRLGLTTDGSVLKAGFDGLRQGPFIDLAGADAVEGLLIFASFNSLSDAPKTAEFREKTMRLFGHPPTEQEAHNYDVTYLYKAAIEAGATKETMSEVMRTMNMEGVSGHLQFDENGDVKGKEMVIFTVKNGEFVPYVK</sequence>
<keyword evidence="4" id="KW-0029">Amino-acid transport</keyword>
<dbReference type="PRINTS" id="PR00337">
    <property type="entry name" value="LEUILEVALBP"/>
</dbReference>
<dbReference type="InterPro" id="IPR000709">
    <property type="entry name" value="Leu_Ile_Val-bd"/>
</dbReference>